<dbReference type="PROSITE" id="PS00141">
    <property type="entry name" value="ASP_PROTEASE"/>
    <property type="match status" value="1"/>
</dbReference>
<organism evidence="6 7">
    <name type="scientific">Cladosporium halotolerans</name>
    <dbReference type="NCBI Taxonomy" id="1052096"/>
    <lineage>
        <taxon>Eukaryota</taxon>
        <taxon>Fungi</taxon>
        <taxon>Dikarya</taxon>
        <taxon>Ascomycota</taxon>
        <taxon>Pezizomycotina</taxon>
        <taxon>Dothideomycetes</taxon>
        <taxon>Dothideomycetidae</taxon>
        <taxon>Cladosporiales</taxon>
        <taxon>Cladosporiaceae</taxon>
        <taxon>Cladosporium</taxon>
    </lineage>
</organism>
<dbReference type="InterPro" id="IPR001461">
    <property type="entry name" value="Aspartic_peptidase_A1"/>
</dbReference>
<dbReference type="InterPro" id="IPR001969">
    <property type="entry name" value="Aspartic_peptidase_AS"/>
</dbReference>
<feature type="chain" id="PRO_5044243155" description="Peptidase A1 domain-containing protein" evidence="4">
    <location>
        <begin position="18"/>
        <end position="455"/>
    </location>
</feature>
<dbReference type="PANTHER" id="PTHR47966:SF65">
    <property type="entry name" value="ASPARTIC-TYPE ENDOPEPTIDASE"/>
    <property type="match status" value="1"/>
</dbReference>
<evidence type="ECO:0000256" key="3">
    <source>
        <dbReference type="RuleBase" id="RU000454"/>
    </source>
</evidence>
<evidence type="ECO:0000313" key="7">
    <source>
        <dbReference type="Proteomes" id="UP000803884"/>
    </source>
</evidence>
<accession>A0AB34KRV4</accession>
<dbReference type="GeneID" id="96005603"/>
<keyword evidence="2 3" id="KW-0064">Aspartyl protease</keyword>
<feature type="signal peptide" evidence="4">
    <location>
        <begin position="1"/>
        <end position="17"/>
    </location>
</feature>
<dbReference type="PROSITE" id="PS51767">
    <property type="entry name" value="PEPTIDASE_A1"/>
    <property type="match status" value="1"/>
</dbReference>
<keyword evidence="3" id="KW-0378">Hydrolase</keyword>
<dbReference type="Gene3D" id="2.40.70.10">
    <property type="entry name" value="Acid Proteases"/>
    <property type="match status" value="2"/>
</dbReference>
<keyword evidence="4" id="KW-0732">Signal</keyword>
<dbReference type="RefSeq" id="XP_069230011.1">
    <property type="nucleotide sequence ID" value="XM_069372765.1"/>
</dbReference>
<dbReference type="InterPro" id="IPR033121">
    <property type="entry name" value="PEPTIDASE_A1"/>
</dbReference>
<dbReference type="GO" id="GO:0006508">
    <property type="term" value="P:proteolysis"/>
    <property type="evidence" value="ECO:0007669"/>
    <property type="project" value="UniProtKB-KW"/>
</dbReference>
<comment type="similarity">
    <text evidence="1 3">Belongs to the peptidase A1 family.</text>
</comment>
<proteinExistence type="inferred from homology"/>
<evidence type="ECO:0000256" key="4">
    <source>
        <dbReference type="SAM" id="SignalP"/>
    </source>
</evidence>
<dbReference type="Proteomes" id="UP000803884">
    <property type="component" value="Unassembled WGS sequence"/>
</dbReference>
<name>A0AB34KRV4_9PEZI</name>
<dbReference type="EMBL" id="JAAQHG020000012">
    <property type="protein sequence ID" value="KAL1586906.1"/>
    <property type="molecule type" value="Genomic_DNA"/>
</dbReference>
<evidence type="ECO:0000313" key="6">
    <source>
        <dbReference type="EMBL" id="KAL1586906.1"/>
    </source>
</evidence>
<dbReference type="PRINTS" id="PR00792">
    <property type="entry name" value="PEPSIN"/>
</dbReference>
<evidence type="ECO:0000256" key="2">
    <source>
        <dbReference type="ARBA" id="ARBA00022750"/>
    </source>
</evidence>
<comment type="caution">
    <text evidence="6">The sequence shown here is derived from an EMBL/GenBank/DDBJ whole genome shotgun (WGS) entry which is preliminary data.</text>
</comment>
<reference evidence="6 7" key="1">
    <citation type="journal article" date="2020" name="Microbiol. Resour. Announc.">
        <title>Draft Genome Sequence of a Cladosporium Species Isolated from the Mesophotic Ascidian Didemnum maculosum.</title>
        <authorList>
            <person name="Gioti A."/>
            <person name="Siaperas R."/>
            <person name="Nikolaivits E."/>
            <person name="Le Goff G."/>
            <person name="Ouazzani J."/>
            <person name="Kotoulas G."/>
            <person name="Topakas E."/>
        </authorList>
    </citation>
    <scope>NUCLEOTIDE SEQUENCE [LARGE SCALE GENOMIC DNA]</scope>
    <source>
        <strain evidence="6 7">TM138-S3</strain>
    </source>
</reference>
<protein>
    <recommendedName>
        <fullName evidence="5">Peptidase A1 domain-containing protein</fullName>
    </recommendedName>
</protein>
<feature type="domain" description="Peptidase A1" evidence="5">
    <location>
        <begin position="54"/>
        <end position="429"/>
    </location>
</feature>
<dbReference type="AlphaFoldDB" id="A0AB34KRV4"/>
<evidence type="ECO:0000259" key="5">
    <source>
        <dbReference type="PROSITE" id="PS51767"/>
    </source>
</evidence>
<evidence type="ECO:0000256" key="1">
    <source>
        <dbReference type="ARBA" id="ARBA00007447"/>
    </source>
</evidence>
<keyword evidence="3" id="KW-0645">Protease</keyword>
<gene>
    <name evidence="6" type="ORF">WHR41_04159</name>
</gene>
<dbReference type="InterPro" id="IPR021109">
    <property type="entry name" value="Peptidase_aspartic_dom_sf"/>
</dbReference>
<dbReference type="GO" id="GO:0004190">
    <property type="term" value="F:aspartic-type endopeptidase activity"/>
    <property type="evidence" value="ECO:0007669"/>
    <property type="project" value="UniProtKB-KW"/>
</dbReference>
<keyword evidence="7" id="KW-1185">Reference proteome</keyword>
<dbReference type="Pfam" id="PF00026">
    <property type="entry name" value="Asp"/>
    <property type="match status" value="1"/>
</dbReference>
<dbReference type="PANTHER" id="PTHR47966">
    <property type="entry name" value="BETA-SITE APP-CLEAVING ENZYME, ISOFORM A-RELATED"/>
    <property type="match status" value="1"/>
</dbReference>
<dbReference type="SUPFAM" id="SSF50630">
    <property type="entry name" value="Acid proteases"/>
    <property type="match status" value="1"/>
</dbReference>
<sequence length="455" mass="49641">MLSLMLLGICMYSTANALNTVRIPTHRKRMPHESTLTLQHEMLPRNEWVTWGAYFVSLHVGTPPQRLELLVDTGSSDVWLPDAVSDNCRGNMCAGGSFDRSLSQTFSWMGLRQPFSIKYNDGSSAHGLYANDTVALGKSALTDFNFGLCPRVDMSFGQPGPQYGVLGLGRHEVQSGVCKKDAECKRGVIVPTLNDALLSAGYIGSRSYSLSVDDNESQTGHILFGGIDRSKFSGQLITLSTMPIQSGPWKGQRIQQEVRLTRIASNVDGETRYHECPELPSPAIIDTGVSGIKFPYYAEHIVQALLETMPVLRKTSAKLGRGPLAFCSNANANFSVIFTLADSSGLTGRTASITVPFGELLYPLYELHKYKAGRNNSRVVMQDGKALCRIKLYAQNATRSADLRFGLGLPFFQSAYVHHNLDQNTISFAKPAYNNKPADIVAVGPGPVPKLIGTG</sequence>